<dbReference type="SUPFAM" id="SSF103025">
    <property type="entry name" value="Folate-binding domain"/>
    <property type="match status" value="1"/>
</dbReference>
<protein>
    <submittedName>
        <fullName evidence="1">Putative aminomethyltransferase</fullName>
    </submittedName>
</protein>
<dbReference type="Gene3D" id="3.30.70.1400">
    <property type="entry name" value="Aminomethyltransferase beta-barrel domains"/>
    <property type="match status" value="1"/>
</dbReference>
<dbReference type="AlphaFoldDB" id="A0A0P7YEA9"/>
<dbReference type="SUPFAM" id="SSF101790">
    <property type="entry name" value="Aminomethyltransferase beta-barrel domain"/>
    <property type="match status" value="1"/>
</dbReference>
<dbReference type="InterPro" id="IPR029043">
    <property type="entry name" value="GcvT/YgfZ_C"/>
</dbReference>
<dbReference type="NCBIfam" id="TIGR03317">
    <property type="entry name" value="ygfZ_signature"/>
    <property type="match status" value="1"/>
</dbReference>
<sequence length="332" mass="36220">MNHQDSLQQTEPTSSHPEINGYALLANRDIVRISGPGADKFVQGQFTQHVDEVTPQQSLRAAACNPKGRAYCLTRLVRDQQDLLMDLDVDQADTILAHLRKYLMLFRGTTMDLIPAARIVGLLGESTAIAAAGDGSKTLTRPGQALPTDSGILIRLEDTVEHTARYEWWQLDGTPSLPANLTERSIDDWNRASVLAGVPWLTPDSIDAYVPQMLNLQHLQGVHFKKGCYTGQEVIARMHFLGQLKKSLFRLRFSGADTAPATGTKLLSGDKSVGEVVNATVTGDGQGELLAVIRHDAQHDPLALEGADQVVLELQDLPYPVPERTPASSTDT</sequence>
<dbReference type="PANTHER" id="PTHR22602:SF0">
    <property type="entry name" value="TRANSFERASE CAF17, MITOCHONDRIAL-RELATED"/>
    <property type="match status" value="1"/>
</dbReference>
<keyword evidence="1" id="KW-0489">Methyltransferase</keyword>
<dbReference type="PATRIC" id="fig|1305731.5.peg.159"/>
<dbReference type="OrthoDB" id="9796287at2"/>
<dbReference type="PANTHER" id="PTHR22602">
    <property type="entry name" value="TRANSFERASE CAF17, MITOCHONDRIAL-RELATED"/>
    <property type="match status" value="1"/>
</dbReference>
<dbReference type="STRING" id="1305731.GCA_000934705_02064"/>
<dbReference type="GO" id="GO:0008168">
    <property type="term" value="F:methyltransferase activity"/>
    <property type="evidence" value="ECO:0007669"/>
    <property type="project" value="UniProtKB-KW"/>
</dbReference>
<dbReference type="EMBL" id="LJZQ01000011">
    <property type="protein sequence ID" value="KPQ28843.1"/>
    <property type="molecule type" value="Genomic_DNA"/>
</dbReference>
<accession>A0A0P7YEA9</accession>
<reference evidence="1 2" key="1">
    <citation type="submission" date="2015-09" db="EMBL/GenBank/DDBJ databases">
        <title>Identification and resolution of microdiversity through metagenomic sequencing of parallel consortia.</title>
        <authorList>
            <person name="Nelson W.C."/>
            <person name="Romine M.F."/>
            <person name="Lindemann S.R."/>
        </authorList>
    </citation>
    <scope>NUCLEOTIDE SEQUENCE [LARGE SCALE GENOMIC DNA]</scope>
    <source>
        <strain evidence="1">HL-55</strain>
    </source>
</reference>
<organism evidence="1 2">
    <name type="scientific">Marinobacter excellens HL-55</name>
    <dbReference type="NCBI Taxonomy" id="1305731"/>
    <lineage>
        <taxon>Bacteria</taxon>
        <taxon>Pseudomonadati</taxon>
        <taxon>Pseudomonadota</taxon>
        <taxon>Gammaproteobacteria</taxon>
        <taxon>Pseudomonadales</taxon>
        <taxon>Marinobacteraceae</taxon>
        <taxon>Marinobacter</taxon>
    </lineage>
</organism>
<proteinExistence type="predicted"/>
<dbReference type="InterPro" id="IPR017703">
    <property type="entry name" value="YgfZ/GCV_T_CS"/>
</dbReference>
<keyword evidence="1" id="KW-0808">Transferase</keyword>
<dbReference type="GO" id="GO:0032259">
    <property type="term" value="P:methylation"/>
    <property type="evidence" value="ECO:0007669"/>
    <property type="project" value="UniProtKB-KW"/>
</dbReference>
<comment type="caution">
    <text evidence="1">The sequence shown here is derived from an EMBL/GenBank/DDBJ whole genome shotgun (WGS) entry which is preliminary data.</text>
</comment>
<gene>
    <name evidence="1" type="ORF">HLUCCX14_09080</name>
</gene>
<evidence type="ECO:0000313" key="1">
    <source>
        <dbReference type="EMBL" id="KPQ28843.1"/>
    </source>
</evidence>
<name>A0A0P7YEA9_9GAMM</name>
<dbReference type="GO" id="GO:0016226">
    <property type="term" value="P:iron-sulfur cluster assembly"/>
    <property type="evidence" value="ECO:0007669"/>
    <property type="project" value="TreeGrafter"/>
</dbReference>
<dbReference type="Gene3D" id="2.40.30.160">
    <property type="match status" value="1"/>
</dbReference>
<evidence type="ECO:0000313" key="2">
    <source>
        <dbReference type="Proteomes" id="UP000050416"/>
    </source>
</evidence>
<dbReference type="InterPro" id="IPR045179">
    <property type="entry name" value="YgfZ/GcvT"/>
</dbReference>
<dbReference type="Proteomes" id="UP000050416">
    <property type="component" value="Unassembled WGS sequence"/>
</dbReference>